<name>A0A367GTY2_9SPHI</name>
<sequence length="182" mass="20836">MKIACIGWGSLIWDPREFNAEKAWKEDGPVLPLEFARKSSDGRLTLVIYPDAKQSKTYWTIMHANELLDAKTSLAKREGCPTLRPIGCLERTTLPIDAIQKIIHEWLIASNCDAVIWTNLSAKFYEDKGTQAPSLKDALEYLAGLKDDAYIKAEEYVRKAPPNIRTYFREKFEQKLGWLPMD</sequence>
<comment type="caution">
    <text evidence="1">The sequence shown here is derived from an EMBL/GenBank/DDBJ whole genome shotgun (WGS) entry which is preliminary data.</text>
</comment>
<evidence type="ECO:0000313" key="2">
    <source>
        <dbReference type="Proteomes" id="UP000253209"/>
    </source>
</evidence>
<dbReference type="AlphaFoldDB" id="A0A367GTY2"/>
<reference evidence="1 2" key="1">
    <citation type="submission" date="2018-05" db="EMBL/GenBank/DDBJ databases">
        <title>Mucilaginibacter hurinus sp. nov., isolated from briquette warehouse soil.</title>
        <authorList>
            <person name="Choi L."/>
        </authorList>
    </citation>
    <scope>NUCLEOTIDE SEQUENCE [LARGE SCALE GENOMIC DNA]</scope>
    <source>
        <strain evidence="1 2">ZR32</strain>
    </source>
</reference>
<proteinExistence type="predicted"/>
<dbReference type="EMBL" id="QGDC01000001">
    <property type="protein sequence ID" value="RCH56286.1"/>
    <property type="molecule type" value="Genomic_DNA"/>
</dbReference>
<organism evidence="1 2">
    <name type="scientific">Mucilaginibacter hurinus</name>
    <dbReference type="NCBI Taxonomy" id="2201324"/>
    <lineage>
        <taxon>Bacteria</taxon>
        <taxon>Pseudomonadati</taxon>
        <taxon>Bacteroidota</taxon>
        <taxon>Sphingobacteriia</taxon>
        <taxon>Sphingobacteriales</taxon>
        <taxon>Sphingobacteriaceae</taxon>
        <taxon>Mucilaginibacter</taxon>
    </lineage>
</organism>
<accession>A0A367GTY2</accession>
<dbReference type="Proteomes" id="UP000253209">
    <property type="component" value="Unassembled WGS sequence"/>
</dbReference>
<protein>
    <submittedName>
        <fullName evidence="1">Uncharacterized protein</fullName>
    </submittedName>
</protein>
<dbReference type="RefSeq" id="WP_114003184.1">
    <property type="nucleotide sequence ID" value="NZ_QGDC01000001.1"/>
</dbReference>
<gene>
    <name evidence="1" type="ORF">DJ568_00010</name>
</gene>
<keyword evidence="2" id="KW-1185">Reference proteome</keyword>
<evidence type="ECO:0000313" key="1">
    <source>
        <dbReference type="EMBL" id="RCH56286.1"/>
    </source>
</evidence>
<dbReference type="OrthoDB" id="262743at2"/>